<accession>A0A0V0T2Z7</accession>
<sequence length="129" mass="14687">MDSKATDEEKLRQNGAIFPTSQRDQMITDILRIQSDGPKSVPCRLYIGEENKLICLDKNEAIRCIASIEEMFDVINDAHQKIECHKKRAKKLPKSLVVKPLVGSILIPRAQVDLKNFQTVPDSDYKYIS</sequence>
<comment type="caution">
    <text evidence="1">The sequence shown here is derived from an EMBL/GenBank/DDBJ whole genome shotgun (WGS) entry which is preliminary data.</text>
</comment>
<dbReference type="STRING" id="144512.A0A0V0T2Z7"/>
<dbReference type="Proteomes" id="UP000055048">
    <property type="component" value="Unassembled WGS sequence"/>
</dbReference>
<name>A0A0V0T2Z7_9BILA</name>
<organism evidence="1 3">
    <name type="scientific">Trichinella murrelli</name>
    <dbReference type="NCBI Taxonomy" id="144512"/>
    <lineage>
        <taxon>Eukaryota</taxon>
        <taxon>Metazoa</taxon>
        <taxon>Ecdysozoa</taxon>
        <taxon>Nematoda</taxon>
        <taxon>Enoplea</taxon>
        <taxon>Dorylaimia</taxon>
        <taxon>Trichinellida</taxon>
        <taxon>Trichinellidae</taxon>
        <taxon>Trichinella</taxon>
    </lineage>
</organism>
<evidence type="ECO:0000313" key="1">
    <source>
        <dbReference type="EMBL" id="KRX33402.1"/>
    </source>
</evidence>
<reference evidence="1 3" key="1">
    <citation type="submission" date="2015-01" db="EMBL/GenBank/DDBJ databases">
        <title>Evolution of Trichinella species and genotypes.</title>
        <authorList>
            <person name="Korhonen P.K."/>
            <person name="Edoardo P."/>
            <person name="Giuseppe L.R."/>
            <person name="Gasser R.B."/>
        </authorList>
    </citation>
    <scope>NUCLEOTIDE SEQUENCE [LARGE SCALE GENOMIC DNA]</scope>
    <source>
        <strain evidence="1">ISS417</strain>
    </source>
</reference>
<dbReference type="EMBL" id="JYDJ01000509">
    <property type="protein sequence ID" value="KRX34830.1"/>
    <property type="molecule type" value="Genomic_DNA"/>
</dbReference>
<keyword evidence="3" id="KW-1185">Reference proteome</keyword>
<protein>
    <submittedName>
        <fullName evidence="1">Uncharacterized protein</fullName>
    </submittedName>
</protein>
<gene>
    <name evidence="2" type="ORF">T05_8507</name>
    <name evidence="1" type="ORF">T05_9415</name>
</gene>
<dbReference type="EMBL" id="JYDJ01000811">
    <property type="protein sequence ID" value="KRX33402.1"/>
    <property type="molecule type" value="Genomic_DNA"/>
</dbReference>
<proteinExistence type="predicted"/>
<evidence type="ECO:0000313" key="3">
    <source>
        <dbReference type="Proteomes" id="UP000055048"/>
    </source>
</evidence>
<dbReference type="AlphaFoldDB" id="A0A0V0T2Z7"/>
<evidence type="ECO:0000313" key="2">
    <source>
        <dbReference type="EMBL" id="KRX34830.1"/>
    </source>
</evidence>